<keyword evidence="2" id="KW-1185">Reference proteome</keyword>
<dbReference type="InterPro" id="IPR050275">
    <property type="entry name" value="PGM_Phosphatase"/>
</dbReference>
<dbReference type="InterPro" id="IPR029033">
    <property type="entry name" value="His_PPase_superfam"/>
</dbReference>
<dbReference type="Gene3D" id="3.40.50.1240">
    <property type="entry name" value="Phosphoglycerate mutase-like"/>
    <property type="match status" value="1"/>
</dbReference>
<dbReference type="Proteomes" id="UP001209257">
    <property type="component" value="Unassembled WGS sequence"/>
</dbReference>
<evidence type="ECO:0000313" key="1">
    <source>
        <dbReference type="EMBL" id="MCU7555812.1"/>
    </source>
</evidence>
<dbReference type="SUPFAM" id="SSF53254">
    <property type="entry name" value="Phosphoglycerate mutase-like"/>
    <property type="match status" value="1"/>
</dbReference>
<dbReference type="SMART" id="SM00855">
    <property type="entry name" value="PGAM"/>
    <property type="match status" value="1"/>
</dbReference>
<dbReference type="InterPro" id="IPR013078">
    <property type="entry name" value="His_Pase_superF_clade-1"/>
</dbReference>
<dbReference type="PANTHER" id="PTHR48100">
    <property type="entry name" value="BROAD-SPECIFICITY PHOSPHATASE YOR283W-RELATED"/>
    <property type="match status" value="1"/>
</dbReference>
<dbReference type="RefSeq" id="WP_262995851.1">
    <property type="nucleotide sequence ID" value="NZ_JAOTJC010000013.1"/>
</dbReference>
<dbReference type="EMBL" id="JAOTJC010000013">
    <property type="protein sequence ID" value="MCU7555812.1"/>
    <property type="molecule type" value="Genomic_DNA"/>
</dbReference>
<protein>
    <submittedName>
        <fullName evidence="1">Histidine phosphatase family protein</fullName>
    </submittedName>
</protein>
<accession>A0ABT2VSC8</accession>
<comment type="caution">
    <text evidence="1">The sequence shown here is derived from an EMBL/GenBank/DDBJ whole genome shotgun (WGS) entry which is preliminary data.</text>
</comment>
<gene>
    <name evidence="1" type="ORF">OCL06_14575</name>
</gene>
<name>A0ABT2VSC8_9ALTE</name>
<dbReference type="Pfam" id="PF00300">
    <property type="entry name" value="His_Phos_1"/>
    <property type="match status" value="1"/>
</dbReference>
<reference evidence="2" key="1">
    <citation type="submission" date="2023-07" db="EMBL/GenBank/DDBJ databases">
        <title>Study on multiphase classification of strain Alteromonas salexigens isolated from the Yellow Sea.</title>
        <authorList>
            <person name="Sun L."/>
        </authorList>
    </citation>
    <scope>NUCLEOTIDE SEQUENCE [LARGE SCALE GENOMIC DNA]</scope>
    <source>
        <strain evidence="2">ASW11-19</strain>
    </source>
</reference>
<dbReference type="CDD" id="cd07067">
    <property type="entry name" value="HP_PGM_like"/>
    <property type="match status" value="1"/>
</dbReference>
<proteinExistence type="predicted"/>
<organism evidence="1 2">
    <name type="scientific">Alteromonas salexigens</name>
    <dbReference type="NCBI Taxonomy" id="2982530"/>
    <lineage>
        <taxon>Bacteria</taxon>
        <taxon>Pseudomonadati</taxon>
        <taxon>Pseudomonadota</taxon>
        <taxon>Gammaproteobacteria</taxon>
        <taxon>Alteromonadales</taxon>
        <taxon>Alteromonadaceae</taxon>
        <taxon>Alteromonas/Salinimonas group</taxon>
        <taxon>Alteromonas</taxon>
    </lineage>
</organism>
<sequence length="224" mass="25259">MTELFFVRHGQASFGAADYDKLSELGIQQSRWLGEYFHRRDRGFDYAFCGNLRRHRETATAISEGLGHVPPMEFSDGLNEFDFQAVVTAYVTQHPQARPADGAPASEYYRLLKKSMQAWAADELDAQLLPESWLEFEDRAATVLQQLMQCQAERVLVVSSGGAIAMMLRHVLGYDPQTVIKMNLQIKNASFSQCLVSHSGVHLSSFNNVPHLDHPERVHAITYS</sequence>
<evidence type="ECO:0000313" key="2">
    <source>
        <dbReference type="Proteomes" id="UP001209257"/>
    </source>
</evidence>
<dbReference type="PANTHER" id="PTHR48100:SF1">
    <property type="entry name" value="HISTIDINE PHOSPHATASE FAMILY PROTEIN-RELATED"/>
    <property type="match status" value="1"/>
</dbReference>